<keyword evidence="1" id="KW-0489">Methyltransferase</keyword>
<evidence type="ECO:0000313" key="2">
    <source>
        <dbReference type="Proteomes" id="UP000658720"/>
    </source>
</evidence>
<dbReference type="Proteomes" id="UP000658720">
    <property type="component" value="Unassembled WGS sequence"/>
</dbReference>
<dbReference type="EMBL" id="JADEVV010000055">
    <property type="protein sequence ID" value="MBE9255248.1"/>
    <property type="molecule type" value="Genomic_DNA"/>
</dbReference>
<dbReference type="Gene3D" id="3.40.50.150">
    <property type="entry name" value="Vaccinia Virus protein VP39"/>
    <property type="match status" value="1"/>
</dbReference>
<dbReference type="GO" id="GO:0008168">
    <property type="term" value="F:methyltransferase activity"/>
    <property type="evidence" value="ECO:0007669"/>
    <property type="project" value="UniProtKB-KW"/>
</dbReference>
<accession>A0ABR9VXZ6</accession>
<proteinExistence type="predicted"/>
<sequence>MLSIQDNYSYLSKLGEFKQLQGEIPGFFLEQSAALWDALLSFQNTHGIHGNMLEIGVYKGLSALMSSLHLKETEEFVLIDCTRHIEDAEVNLAPILGTRGIYIQQPSYRVTVNSLGDLRSTCRWLHIDGEHTGRAVINDLELCEELLSDDGIIVLDDFFNPIYPQLAEALFIFLNQNPFKLSMVLCGWNKAYLARPMFAINYRHFIRQKLADELHNREIHKFVITKTATLDESTAFGICEQRFVDRDYYGLDSEPDFLPV</sequence>
<organism evidence="1 2">
    <name type="scientific">Synechocystis salina LEGE 00031</name>
    <dbReference type="NCBI Taxonomy" id="1828736"/>
    <lineage>
        <taxon>Bacteria</taxon>
        <taxon>Bacillati</taxon>
        <taxon>Cyanobacteriota</taxon>
        <taxon>Cyanophyceae</taxon>
        <taxon>Synechococcales</taxon>
        <taxon>Merismopediaceae</taxon>
        <taxon>Synechocystis</taxon>
    </lineage>
</organism>
<dbReference type="SUPFAM" id="SSF53335">
    <property type="entry name" value="S-adenosyl-L-methionine-dependent methyltransferases"/>
    <property type="match status" value="1"/>
</dbReference>
<name>A0ABR9VXZ6_9SYNC</name>
<keyword evidence="2" id="KW-1185">Reference proteome</keyword>
<dbReference type="RefSeq" id="WP_194020665.1">
    <property type="nucleotide sequence ID" value="NZ_JADEVV010000055.1"/>
</dbReference>
<keyword evidence="1" id="KW-0808">Transferase</keyword>
<dbReference type="Pfam" id="PF13578">
    <property type="entry name" value="Methyltransf_24"/>
    <property type="match status" value="1"/>
</dbReference>
<comment type="caution">
    <text evidence="1">The sequence shown here is derived from an EMBL/GenBank/DDBJ whole genome shotgun (WGS) entry which is preliminary data.</text>
</comment>
<dbReference type="GO" id="GO:0032259">
    <property type="term" value="P:methylation"/>
    <property type="evidence" value="ECO:0007669"/>
    <property type="project" value="UniProtKB-KW"/>
</dbReference>
<protein>
    <submittedName>
        <fullName evidence="1">Class I SAM-dependent methyltransferase</fullName>
    </submittedName>
</protein>
<dbReference type="InterPro" id="IPR029063">
    <property type="entry name" value="SAM-dependent_MTases_sf"/>
</dbReference>
<gene>
    <name evidence="1" type="ORF">IQ217_15680</name>
</gene>
<evidence type="ECO:0000313" key="1">
    <source>
        <dbReference type="EMBL" id="MBE9255248.1"/>
    </source>
</evidence>
<reference evidence="1 2" key="1">
    <citation type="submission" date="2020-10" db="EMBL/GenBank/DDBJ databases">
        <authorList>
            <person name="Castelo-Branco R."/>
            <person name="Eusebio N."/>
            <person name="Adriana R."/>
            <person name="Vieira A."/>
            <person name="Brugerolle De Fraissinette N."/>
            <person name="Rezende De Castro R."/>
            <person name="Schneider M.P."/>
            <person name="Vasconcelos V."/>
            <person name="Leao P.N."/>
        </authorList>
    </citation>
    <scope>NUCLEOTIDE SEQUENCE [LARGE SCALE GENOMIC DNA]</scope>
    <source>
        <strain evidence="1 2">LEGE 00031</strain>
    </source>
</reference>